<dbReference type="SUPFAM" id="SSF51717">
    <property type="entry name" value="Dihydropteroate synthetase-like"/>
    <property type="match status" value="1"/>
</dbReference>
<dbReference type="CDD" id="cd00739">
    <property type="entry name" value="DHPS"/>
    <property type="match status" value="1"/>
</dbReference>
<reference evidence="11 12" key="1">
    <citation type="submission" date="2017-07" db="EMBL/GenBank/DDBJ databases">
        <authorList>
            <person name="Sun Z.S."/>
            <person name="Albrecht U."/>
            <person name="Echele G."/>
            <person name="Lee C.C."/>
        </authorList>
    </citation>
    <scope>NUCLEOTIDE SEQUENCE [LARGE SCALE GENOMIC DNA]</scope>
    <source>
        <strain evidence="11 12">DSM 14827</strain>
    </source>
</reference>
<evidence type="ECO:0000256" key="1">
    <source>
        <dbReference type="ARBA" id="ARBA00000012"/>
    </source>
</evidence>
<dbReference type="Gene3D" id="3.20.20.20">
    <property type="entry name" value="Dihydropteroate synthase-like"/>
    <property type="match status" value="1"/>
</dbReference>
<dbReference type="EMBL" id="FZQB01000003">
    <property type="protein sequence ID" value="SNT72642.1"/>
    <property type="molecule type" value="Genomic_DNA"/>
</dbReference>
<dbReference type="InterPro" id="IPR000489">
    <property type="entry name" value="Pterin-binding_dom"/>
</dbReference>
<keyword evidence="7 9" id="KW-0460">Magnesium</keyword>
<dbReference type="GO" id="GO:0046872">
    <property type="term" value="F:metal ion binding"/>
    <property type="evidence" value="ECO:0007669"/>
    <property type="project" value="UniProtKB-KW"/>
</dbReference>
<dbReference type="PROSITE" id="PS00793">
    <property type="entry name" value="DHPS_2"/>
    <property type="match status" value="1"/>
</dbReference>
<dbReference type="InterPro" id="IPR045031">
    <property type="entry name" value="DHP_synth-like"/>
</dbReference>
<keyword evidence="8 9" id="KW-0289">Folate biosynthesis</keyword>
<dbReference type="NCBIfam" id="TIGR01496">
    <property type="entry name" value="DHPS"/>
    <property type="match status" value="1"/>
</dbReference>
<dbReference type="InterPro" id="IPR006390">
    <property type="entry name" value="DHP_synth_dom"/>
</dbReference>
<evidence type="ECO:0000256" key="4">
    <source>
        <dbReference type="ARBA" id="ARBA00012458"/>
    </source>
</evidence>
<dbReference type="PROSITE" id="PS00792">
    <property type="entry name" value="DHPS_1"/>
    <property type="match status" value="1"/>
</dbReference>
<feature type="domain" description="Pterin-binding" evidence="10">
    <location>
        <begin position="40"/>
        <end position="288"/>
    </location>
</feature>
<evidence type="ECO:0000256" key="9">
    <source>
        <dbReference type="RuleBase" id="RU361205"/>
    </source>
</evidence>
<comment type="catalytic activity">
    <reaction evidence="1">
        <text>(7,8-dihydropterin-6-yl)methyl diphosphate + 4-aminobenzoate = 7,8-dihydropteroate + diphosphate</text>
        <dbReference type="Rhea" id="RHEA:19949"/>
        <dbReference type="ChEBI" id="CHEBI:17836"/>
        <dbReference type="ChEBI" id="CHEBI:17839"/>
        <dbReference type="ChEBI" id="CHEBI:33019"/>
        <dbReference type="ChEBI" id="CHEBI:72950"/>
        <dbReference type="EC" id="2.5.1.15"/>
    </reaction>
</comment>
<keyword evidence="5 9" id="KW-0808">Transferase</keyword>
<dbReference type="InterPro" id="IPR011005">
    <property type="entry name" value="Dihydropteroate_synth-like_sf"/>
</dbReference>
<evidence type="ECO:0000256" key="3">
    <source>
        <dbReference type="ARBA" id="ARBA00004763"/>
    </source>
</evidence>
<comment type="pathway">
    <text evidence="3 9">Cofactor biosynthesis; tetrahydrofolate biosynthesis; 7,8-dihydrofolate from 2-amino-4-hydroxy-6-hydroxymethyl-7,8-dihydropteridine diphosphate and 4-aminobenzoate: step 1/2.</text>
</comment>
<dbReference type="Proteomes" id="UP000198307">
    <property type="component" value="Unassembled WGS sequence"/>
</dbReference>
<dbReference type="Pfam" id="PF00809">
    <property type="entry name" value="Pterin_bind"/>
    <property type="match status" value="1"/>
</dbReference>
<keyword evidence="6 9" id="KW-0479">Metal-binding</keyword>
<evidence type="ECO:0000256" key="5">
    <source>
        <dbReference type="ARBA" id="ARBA00022679"/>
    </source>
</evidence>
<protein>
    <recommendedName>
        <fullName evidence="4 9">Dihydropteroate synthase</fullName>
        <shortName evidence="9">DHPS</shortName>
        <ecNumber evidence="4 9">2.5.1.15</ecNumber>
    </recommendedName>
    <alternativeName>
        <fullName evidence="9">Dihydropteroate pyrophosphorylase</fullName>
    </alternativeName>
</protein>
<evidence type="ECO:0000256" key="8">
    <source>
        <dbReference type="ARBA" id="ARBA00022909"/>
    </source>
</evidence>
<dbReference type="PANTHER" id="PTHR20941:SF1">
    <property type="entry name" value="FOLIC ACID SYNTHESIS PROTEIN FOL1"/>
    <property type="match status" value="1"/>
</dbReference>
<evidence type="ECO:0000256" key="2">
    <source>
        <dbReference type="ARBA" id="ARBA00001946"/>
    </source>
</evidence>
<proteinExistence type="inferred from homology"/>
<name>A0A239PRU0_9RHOB</name>
<dbReference type="GO" id="GO:0046656">
    <property type="term" value="P:folic acid biosynthetic process"/>
    <property type="evidence" value="ECO:0007669"/>
    <property type="project" value="UniProtKB-KW"/>
</dbReference>
<dbReference type="GO" id="GO:0004156">
    <property type="term" value="F:dihydropteroate synthase activity"/>
    <property type="evidence" value="ECO:0007669"/>
    <property type="project" value="UniProtKB-EC"/>
</dbReference>
<gene>
    <name evidence="11" type="ORF">SAMN05444959_103140</name>
</gene>
<evidence type="ECO:0000259" key="10">
    <source>
        <dbReference type="PROSITE" id="PS50972"/>
    </source>
</evidence>
<evidence type="ECO:0000256" key="6">
    <source>
        <dbReference type="ARBA" id="ARBA00022723"/>
    </source>
</evidence>
<evidence type="ECO:0000256" key="7">
    <source>
        <dbReference type="ARBA" id="ARBA00022842"/>
    </source>
</evidence>
<keyword evidence="12" id="KW-1185">Reference proteome</keyword>
<evidence type="ECO:0000313" key="12">
    <source>
        <dbReference type="Proteomes" id="UP000198307"/>
    </source>
</evidence>
<comment type="cofactor">
    <cofactor evidence="2 9">
        <name>Mg(2+)</name>
        <dbReference type="ChEBI" id="CHEBI:18420"/>
    </cofactor>
</comment>
<dbReference type="AlphaFoldDB" id="A0A239PRU0"/>
<dbReference type="PROSITE" id="PS50972">
    <property type="entry name" value="PTERIN_BINDING"/>
    <property type="match status" value="1"/>
</dbReference>
<dbReference type="PANTHER" id="PTHR20941">
    <property type="entry name" value="FOLATE SYNTHESIS PROTEINS"/>
    <property type="match status" value="1"/>
</dbReference>
<evidence type="ECO:0000313" key="11">
    <source>
        <dbReference type="EMBL" id="SNT72642.1"/>
    </source>
</evidence>
<dbReference type="GO" id="GO:0046654">
    <property type="term" value="P:tetrahydrofolate biosynthetic process"/>
    <property type="evidence" value="ECO:0007669"/>
    <property type="project" value="UniProtKB-UniPathway"/>
</dbReference>
<organism evidence="11 12">
    <name type="scientific">Paracoccus seriniphilus</name>
    <dbReference type="NCBI Taxonomy" id="184748"/>
    <lineage>
        <taxon>Bacteria</taxon>
        <taxon>Pseudomonadati</taxon>
        <taxon>Pseudomonadota</taxon>
        <taxon>Alphaproteobacteria</taxon>
        <taxon>Rhodobacterales</taxon>
        <taxon>Paracoccaceae</taxon>
        <taxon>Paracoccus</taxon>
    </lineage>
</organism>
<comment type="similarity">
    <text evidence="9">Belongs to the DHPS family.</text>
</comment>
<dbReference type="EC" id="2.5.1.15" evidence="4 9"/>
<sequence length="302" mass="32382">MLERLERGKLPELVDNAPSEVIETLTSPRPAILGLSMDRPRLMGIVNATPDSFSDGGTYDPVQQARGLLMAEADILDIGGESTRPGAADVGTDEEIKRVSPVIRALSDLVPLSIDTRKALVARAALEAGATMVNDVSGFDYDPELAGTVAGNGVPVCLMHAQGVPLTMQDNPSYDDVLLDVYDALEQRIARAESAGIPRHHIVIDPGIGFGKTQAHNLAILRRISLYHGLGCPILLGVSRKRFIGSIGKAEIAADRMPGTLALTLAAVDQGVQIHRVHDVAEIKQGIRLWQAVNDKDEARDR</sequence>
<comment type="function">
    <text evidence="9">Catalyzes the condensation of para-aminobenzoate (pABA) with 6-hydroxymethyl-7,8-dihydropterin diphosphate (DHPt-PP) to form 7,8-dihydropteroate (H2Pte), the immediate precursor of folate derivatives.</text>
</comment>
<dbReference type="GO" id="GO:0005829">
    <property type="term" value="C:cytosol"/>
    <property type="evidence" value="ECO:0007669"/>
    <property type="project" value="TreeGrafter"/>
</dbReference>
<dbReference type="UniPathway" id="UPA00077">
    <property type="reaction ID" value="UER00156"/>
</dbReference>
<accession>A0A239PRU0</accession>